<keyword evidence="2" id="KW-1185">Reference proteome</keyword>
<sequence length="89" mass="9968">MVPTMTSRKGVVAMTDFAIRPQVFDLRSILQLALPAHVVAWVDGDWRPAWLIGRLHCADGWIALIQYTDATGRELTLRLSTDRLAAPRP</sequence>
<protein>
    <submittedName>
        <fullName evidence="1">Uncharacterized protein</fullName>
    </submittedName>
</protein>
<evidence type="ECO:0000313" key="1">
    <source>
        <dbReference type="EMBL" id="GAA1618241.1"/>
    </source>
</evidence>
<evidence type="ECO:0000313" key="2">
    <source>
        <dbReference type="Proteomes" id="UP001501319"/>
    </source>
</evidence>
<accession>A0ABN2EUI5</accession>
<comment type="caution">
    <text evidence="1">The sequence shown here is derived from an EMBL/GenBank/DDBJ whole genome shotgun (WGS) entry which is preliminary data.</text>
</comment>
<dbReference type="Proteomes" id="UP001501319">
    <property type="component" value="Unassembled WGS sequence"/>
</dbReference>
<organism evidence="1 2">
    <name type="scientific">Kribbella alba</name>
    <dbReference type="NCBI Taxonomy" id="190197"/>
    <lineage>
        <taxon>Bacteria</taxon>
        <taxon>Bacillati</taxon>
        <taxon>Actinomycetota</taxon>
        <taxon>Actinomycetes</taxon>
        <taxon>Propionibacteriales</taxon>
        <taxon>Kribbellaceae</taxon>
        <taxon>Kribbella</taxon>
    </lineage>
</organism>
<proteinExistence type="predicted"/>
<reference evidence="1 2" key="1">
    <citation type="journal article" date="2019" name="Int. J. Syst. Evol. Microbiol.">
        <title>The Global Catalogue of Microorganisms (GCM) 10K type strain sequencing project: providing services to taxonomists for standard genome sequencing and annotation.</title>
        <authorList>
            <consortium name="The Broad Institute Genomics Platform"/>
            <consortium name="The Broad Institute Genome Sequencing Center for Infectious Disease"/>
            <person name="Wu L."/>
            <person name="Ma J."/>
        </authorList>
    </citation>
    <scope>NUCLEOTIDE SEQUENCE [LARGE SCALE GENOMIC DNA]</scope>
    <source>
        <strain evidence="1 2">JCM 14306</strain>
    </source>
</reference>
<name>A0ABN2EUI5_9ACTN</name>
<gene>
    <name evidence="1" type="ORF">GCM10009744_01030</name>
</gene>
<dbReference type="EMBL" id="BAAANE010000001">
    <property type="protein sequence ID" value="GAA1618241.1"/>
    <property type="molecule type" value="Genomic_DNA"/>
</dbReference>